<dbReference type="PANTHER" id="PTHR39550">
    <property type="entry name" value="SLL0658 PROTEIN"/>
    <property type="match status" value="1"/>
</dbReference>
<dbReference type="AlphaFoldDB" id="A0A2T1LSW6"/>
<dbReference type="InterPro" id="IPR021799">
    <property type="entry name" value="PIN-like_prokaryotic"/>
</dbReference>
<reference evidence="1 2" key="2">
    <citation type="submission" date="2018-03" db="EMBL/GenBank/DDBJ databases">
        <authorList>
            <person name="Keele B.F."/>
        </authorList>
    </citation>
    <scope>NUCLEOTIDE SEQUENCE [LARGE SCALE GENOMIC DNA]</scope>
    <source>
        <strain evidence="1 2">CCALA 016</strain>
    </source>
</reference>
<evidence type="ECO:0000313" key="1">
    <source>
        <dbReference type="EMBL" id="PSF33318.1"/>
    </source>
</evidence>
<dbReference type="Proteomes" id="UP000239001">
    <property type="component" value="Unassembled WGS sequence"/>
</dbReference>
<dbReference type="Pfam" id="PF11848">
    <property type="entry name" value="DUF3368"/>
    <property type="match status" value="1"/>
</dbReference>
<evidence type="ECO:0000313" key="2">
    <source>
        <dbReference type="Proteomes" id="UP000239001"/>
    </source>
</evidence>
<dbReference type="PANTHER" id="PTHR39550:SF1">
    <property type="entry name" value="SLL0658 PROTEIN"/>
    <property type="match status" value="1"/>
</dbReference>
<dbReference type="RefSeq" id="WP_106458721.1">
    <property type="nucleotide sequence ID" value="NZ_PXOH01000031.1"/>
</dbReference>
<dbReference type="EMBL" id="PXOH01000031">
    <property type="protein sequence ID" value="PSF33318.1"/>
    <property type="molecule type" value="Genomic_DNA"/>
</dbReference>
<proteinExistence type="predicted"/>
<gene>
    <name evidence="1" type="ORF">C7H19_20175</name>
</gene>
<sequence>MIVVSDTSPICYLLLIGEIELLPKLYKQVLIPDIVRQELSNARSPDLVQQWINNPPEWLIIETVNLPINNDLELLDAGEQAAIILAEQQKASLIIIDDGLARKIACDQGLRVTGLLGVLDEATRQNLVDLPAAITLLRKTTFRVSSSIIDSLIVRHKKDFEK</sequence>
<reference evidence="1 2" key="1">
    <citation type="submission" date="2018-03" db="EMBL/GenBank/DDBJ databases">
        <title>The ancient ancestry and fast evolution of plastids.</title>
        <authorList>
            <person name="Moore K.R."/>
            <person name="Magnabosco C."/>
            <person name="Momper L."/>
            <person name="Gold D.A."/>
            <person name="Bosak T."/>
            <person name="Fournier G.P."/>
        </authorList>
    </citation>
    <scope>NUCLEOTIDE SEQUENCE [LARGE SCALE GENOMIC DNA]</scope>
    <source>
        <strain evidence="1 2">CCALA 016</strain>
    </source>
</reference>
<protein>
    <submittedName>
        <fullName evidence="1">DUF3368 domain-containing protein</fullName>
    </submittedName>
</protein>
<comment type="caution">
    <text evidence="1">The sequence shown here is derived from an EMBL/GenBank/DDBJ whole genome shotgun (WGS) entry which is preliminary data.</text>
</comment>
<organism evidence="1 2">
    <name type="scientific">Aphanothece hegewaldii CCALA 016</name>
    <dbReference type="NCBI Taxonomy" id="2107694"/>
    <lineage>
        <taxon>Bacteria</taxon>
        <taxon>Bacillati</taxon>
        <taxon>Cyanobacteriota</taxon>
        <taxon>Cyanophyceae</taxon>
        <taxon>Oscillatoriophycideae</taxon>
        <taxon>Chroococcales</taxon>
        <taxon>Aphanothecaceae</taxon>
        <taxon>Aphanothece</taxon>
    </lineage>
</organism>
<name>A0A2T1LSW6_9CHRO</name>
<keyword evidence="2" id="KW-1185">Reference proteome</keyword>
<dbReference type="OrthoDB" id="9796404at2"/>
<accession>A0A2T1LSW6</accession>